<dbReference type="OrthoDB" id="2080982at2"/>
<dbReference type="AlphaFoldDB" id="A0A5Q2MY58"/>
<sequence length="204" mass="23546">MIQRVESISWGRVNIDPPPFDLTDRDKKLIKTLETTHYLTAWQIAQLFWQGNLENAKSRLKRLAKKNQIKKNWLRTGDPLSVAFYSANSTSAVPELQALKIMTGNMIYVRLPEAVREHCSWITRNANPFTASFSMDNEEHYVVVARNYPMEIYNLAFELRWAGDKKILFIAPDEDMLEEAKEFLEPLDLNVLILIDATLISSSI</sequence>
<evidence type="ECO:0000313" key="2">
    <source>
        <dbReference type="Proteomes" id="UP000366051"/>
    </source>
</evidence>
<accession>A0A5Q2MY58</accession>
<name>A0A5Q2MY58_9FIRM</name>
<keyword evidence="2" id="KW-1185">Reference proteome</keyword>
<protein>
    <submittedName>
        <fullName evidence="1">Uncharacterized protein</fullName>
    </submittedName>
</protein>
<reference evidence="2" key="1">
    <citation type="submission" date="2019-11" db="EMBL/GenBank/DDBJ databases">
        <title>Genome sequence of Heliorestis convoluta strain HH, an alkaliphilic and minimalistic phototrophic bacterium from a soda lake in Egypt.</title>
        <authorList>
            <person name="Dewey E.D."/>
            <person name="Stokes L.M."/>
            <person name="Burchell B.M."/>
            <person name="Shaffer K.N."/>
            <person name="Huntington A.M."/>
            <person name="Baker J.M."/>
            <person name="Nadendla S."/>
            <person name="Giglio M.G."/>
            <person name="Touchman J.W."/>
            <person name="Blankenship R.E."/>
            <person name="Madigan M.T."/>
            <person name="Sattley W.M."/>
        </authorList>
    </citation>
    <scope>NUCLEOTIDE SEQUENCE [LARGE SCALE GENOMIC DNA]</scope>
    <source>
        <strain evidence="2">HH</strain>
    </source>
</reference>
<dbReference type="RefSeq" id="WP_153724346.1">
    <property type="nucleotide sequence ID" value="NZ_CP045875.1"/>
</dbReference>
<evidence type="ECO:0000313" key="1">
    <source>
        <dbReference type="EMBL" id="QGG46851.1"/>
    </source>
</evidence>
<dbReference type="KEGG" id="hcv:FTV88_0673"/>
<dbReference type="Proteomes" id="UP000366051">
    <property type="component" value="Chromosome"/>
</dbReference>
<gene>
    <name evidence="1" type="ORF">FTV88_0673</name>
</gene>
<organism evidence="1 2">
    <name type="scientific">Heliorestis convoluta</name>
    <dbReference type="NCBI Taxonomy" id="356322"/>
    <lineage>
        <taxon>Bacteria</taxon>
        <taxon>Bacillati</taxon>
        <taxon>Bacillota</taxon>
        <taxon>Clostridia</taxon>
        <taxon>Eubacteriales</taxon>
        <taxon>Heliobacteriaceae</taxon>
        <taxon>Heliorestis</taxon>
    </lineage>
</organism>
<proteinExistence type="predicted"/>
<dbReference type="EMBL" id="CP045875">
    <property type="protein sequence ID" value="QGG46851.1"/>
    <property type="molecule type" value="Genomic_DNA"/>
</dbReference>